<feature type="compositionally biased region" description="Polar residues" evidence="2">
    <location>
        <begin position="398"/>
        <end position="408"/>
    </location>
</feature>
<protein>
    <submittedName>
        <fullName evidence="5">Calcium-binding EF hand family protein</fullName>
    </submittedName>
</protein>
<feature type="non-terminal residue" evidence="5">
    <location>
        <position position="1197"/>
    </location>
</feature>
<sequence>ASTSPSVFFVVFFFPPNRRRKAANLSVCHFRASNFRSQFLVSDCSAAPQVHGSLSTRHSSSHGLILANRNSTVVMASAQNQSANVDLFDAYFRRADLDRDGRISGSEAVAFFQASGLPKPVLAQTRETSFLGRAEFYNALRLVTVAQSKRELTPEIVKAALYGPAAAKIPAPQINLTATAAPQFNSAPAAPVIQGGAVTPTSSQTLGLRSPQVPPQYNSAAAATATQGGAVTPTSSQNLGFRGPQVQSQFNPAAQAPATQGGAVTPASSQTLGFRGPQVPPSVNVNQQNFLSQDAKSTRPPVPPSTSDSQPPQGVATQGFPRGGSVVHPHPPNSSMSNDWIGGRTGGAPTGIPSTSGPTASLPPRPQAGPPAKDSKSLNISGNGFTPDSSFGDDVFSATASQPKQNPSAHAFPPGSVPVSSAFVPAAGTQSSASPSTVGSLQSSHMMQQVGGQPHQAQSFPKPNQHASAQTSPSGVSLELGTLLLGNTDRDGKITGEQARDLFLKWGLPREVLKQVWDLSDQDNDSMLSLREFCVALYLMERYREGRPLPAALPNSVMRSTTATDTWPWGSTHGTPVGGRPPKPVAPSHADERPQTNQQKPRVPELEKHLLNQLSKEEINSLELKFKEATEADKKVEELEKEILDAKEKIEYFRVKMQELVLYKSRCDNRLNEITERASADKREEKKMELYRAIVKMEQGGDADGTLQDRVDRIQLDLDELVKTLNERCKKYGLRGKPTTLTELPFGWQPGIQEGAADWDEDWDKFEDEGFTVVKELTLDVPNVLAPPKQKSSPAQKEKAPTVESPTAASSPQVNENSEKPQSADGRVVENGAAYDKNENDSAKSAPNSPFASSTVGSPSREFSDSNFGKTTGADASPREKEFQSDHGGPGSVFGDKNFDDPAWGTFDTNDDVDSVWGFNAVSTTKDIDHESNRDHYFSGPGEFGLNPIRTGSSAGGFSQNNRPFTFDDSVPSTPLSVFNSGYSPPRYKDSSEPSFDTFSRFDSFRSTQDSGFFPQQETLGRFDSMRSSRDFDQGHGFPTLDDIPDPFGSSAPFRTSLDGQTPRRDSDPFGSSGPFRTSWDSQTPRRDSDPFGSSAPFRTSLDSQTPRRDSDTFGSSPFSTSLESQTPRRDSDPFGSSGPFKLSMEIRLQEEILIIGVHFSWVVVLLRICVCYSPFQAVLMQLTDEAIGGLTIVFYV</sequence>
<proteinExistence type="predicted"/>
<dbReference type="GO" id="GO:0016197">
    <property type="term" value="P:endosomal transport"/>
    <property type="evidence" value="ECO:0007669"/>
    <property type="project" value="TreeGrafter"/>
</dbReference>
<feature type="compositionally biased region" description="Low complexity" evidence="2">
    <location>
        <begin position="220"/>
        <end position="230"/>
    </location>
</feature>
<dbReference type="SMART" id="SM00027">
    <property type="entry name" value="EH"/>
    <property type="match status" value="2"/>
</dbReference>
<accession>A0A5H2XIL9</accession>
<feature type="non-terminal residue" evidence="5">
    <location>
        <position position="1"/>
    </location>
</feature>
<evidence type="ECO:0000259" key="3">
    <source>
        <dbReference type="PROSITE" id="PS50031"/>
    </source>
</evidence>
<name>A0A5H2XIL9_PRUDU</name>
<dbReference type="PANTHER" id="PTHR11216:SF161">
    <property type="entry name" value="CALCIUM-BINDING EF HAND FAMILY PROTEIN"/>
    <property type="match status" value="1"/>
</dbReference>
<dbReference type="InterPro" id="IPR000261">
    <property type="entry name" value="EH_dom"/>
</dbReference>
<feature type="region of interest" description="Disordered" evidence="2">
    <location>
        <begin position="563"/>
        <end position="603"/>
    </location>
</feature>
<evidence type="ECO:0000256" key="2">
    <source>
        <dbReference type="SAM" id="MobiDB-lite"/>
    </source>
</evidence>
<dbReference type="Pfam" id="PF12763">
    <property type="entry name" value="EH"/>
    <property type="match status" value="1"/>
</dbReference>
<dbReference type="PANTHER" id="PTHR11216">
    <property type="entry name" value="EH DOMAIN"/>
    <property type="match status" value="1"/>
</dbReference>
<feature type="compositionally biased region" description="Polar residues" evidence="2">
    <location>
        <begin position="305"/>
        <end position="316"/>
    </location>
</feature>
<dbReference type="GO" id="GO:0005634">
    <property type="term" value="C:nucleus"/>
    <property type="evidence" value="ECO:0007669"/>
    <property type="project" value="TreeGrafter"/>
</dbReference>
<evidence type="ECO:0000313" key="5">
    <source>
        <dbReference type="EMBL" id="BBN68133.1"/>
    </source>
</evidence>
<feature type="compositionally biased region" description="Polar residues" evidence="2">
    <location>
        <begin position="428"/>
        <end position="475"/>
    </location>
</feature>
<feature type="domain" description="EH" evidence="3">
    <location>
        <begin position="500"/>
        <end position="564"/>
    </location>
</feature>
<feature type="region of interest" description="Disordered" evidence="2">
    <location>
        <begin position="427"/>
        <end position="475"/>
    </location>
</feature>
<feature type="compositionally biased region" description="Polar residues" evidence="2">
    <location>
        <begin position="950"/>
        <end position="964"/>
    </location>
</feature>
<feature type="compositionally biased region" description="Polar residues" evidence="2">
    <location>
        <begin position="281"/>
        <end position="295"/>
    </location>
</feature>
<feature type="compositionally biased region" description="Polar residues" evidence="2">
    <location>
        <begin position="1113"/>
        <end position="1126"/>
    </location>
</feature>
<feature type="coiled-coil region" evidence="1">
    <location>
        <begin position="612"/>
        <end position="656"/>
    </location>
</feature>
<dbReference type="SMART" id="SM00054">
    <property type="entry name" value="EFh"/>
    <property type="match status" value="2"/>
</dbReference>
<feature type="region of interest" description="Disordered" evidence="2">
    <location>
        <begin position="948"/>
        <end position="971"/>
    </location>
</feature>
<dbReference type="EMBL" id="AP020631">
    <property type="protein sequence ID" value="BBN68133.1"/>
    <property type="molecule type" value="Genomic_DNA"/>
</dbReference>
<reference evidence="5" key="1">
    <citation type="journal article" date="2019" name="Science">
        <title>Mutation of a bHLH transcription factor allowed almond domestication.</title>
        <authorList>
            <person name="Sanchez-Perez R."/>
            <person name="Pavan S."/>
            <person name="Mazzeo R."/>
            <person name="Moldovan C."/>
            <person name="Aiese Cigliano R."/>
            <person name="Del Cueto J."/>
            <person name="Ricciardi F."/>
            <person name="Lotti C."/>
            <person name="Ricciardi L."/>
            <person name="Dicenta F."/>
            <person name="Lopez-Marques R.L."/>
            <person name="Lindberg Moller B."/>
        </authorList>
    </citation>
    <scope>NUCLEOTIDE SEQUENCE</scope>
</reference>
<feature type="region of interest" description="Disordered" evidence="2">
    <location>
        <begin position="784"/>
        <end position="912"/>
    </location>
</feature>
<evidence type="ECO:0000259" key="4">
    <source>
        <dbReference type="PROSITE" id="PS50222"/>
    </source>
</evidence>
<dbReference type="AlphaFoldDB" id="A0A5H2XIL9"/>
<dbReference type="GO" id="GO:0005737">
    <property type="term" value="C:cytoplasm"/>
    <property type="evidence" value="ECO:0007669"/>
    <property type="project" value="TreeGrafter"/>
</dbReference>
<dbReference type="CDD" id="cd00052">
    <property type="entry name" value="EH"/>
    <property type="match status" value="2"/>
</dbReference>
<dbReference type="GO" id="GO:0005509">
    <property type="term" value="F:calcium ion binding"/>
    <property type="evidence" value="ECO:0007669"/>
    <property type="project" value="InterPro"/>
</dbReference>
<dbReference type="Gene3D" id="1.10.238.10">
    <property type="entry name" value="EF-hand"/>
    <property type="match status" value="2"/>
</dbReference>
<feature type="compositionally biased region" description="Polar residues" evidence="2">
    <location>
        <begin position="377"/>
        <end position="389"/>
    </location>
</feature>
<organism evidence="5">
    <name type="scientific">Prunus dulcis</name>
    <name type="common">Almond</name>
    <name type="synonym">Amygdalus dulcis</name>
    <dbReference type="NCBI Taxonomy" id="3755"/>
    <lineage>
        <taxon>Eukaryota</taxon>
        <taxon>Viridiplantae</taxon>
        <taxon>Streptophyta</taxon>
        <taxon>Embryophyta</taxon>
        <taxon>Tracheophyta</taxon>
        <taxon>Spermatophyta</taxon>
        <taxon>Magnoliopsida</taxon>
        <taxon>eudicotyledons</taxon>
        <taxon>Gunneridae</taxon>
        <taxon>Pentapetalae</taxon>
        <taxon>rosids</taxon>
        <taxon>fabids</taxon>
        <taxon>Rosales</taxon>
        <taxon>Rosaceae</taxon>
        <taxon>Amygdaloideae</taxon>
        <taxon>Amygdaleae</taxon>
        <taxon>Prunus</taxon>
    </lineage>
</organism>
<dbReference type="GO" id="GO:0005886">
    <property type="term" value="C:plasma membrane"/>
    <property type="evidence" value="ECO:0007669"/>
    <property type="project" value="TreeGrafter"/>
</dbReference>
<feature type="compositionally biased region" description="Polar residues" evidence="2">
    <location>
        <begin position="843"/>
        <end position="858"/>
    </location>
</feature>
<feature type="domain" description="EF-hand" evidence="4">
    <location>
        <begin position="508"/>
        <end position="543"/>
    </location>
</feature>
<feature type="compositionally biased region" description="Low complexity" evidence="2">
    <location>
        <begin position="252"/>
        <end position="265"/>
    </location>
</feature>
<dbReference type="GO" id="GO:0006897">
    <property type="term" value="P:endocytosis"/>
    <property type="evidence" value="ECO:0007669"/>
    <property type="project" value="TreeGrafter"/>
</dbReference>
<feature type="region of interest" description="Disordered" evidence="2">
    <location>
        <begin position="1001"/>
        <end position="1137"/>
    </location>
</feature>
<dbReference type="PROSITE" id="PS50222">
    <property type="entry name" value="EF_HAND_2"/>
    <property type="match status" value="2"/>
</dbReference>
<dbReference type="SUPFAM" id="SSF47473">
    <property type="entry name" value="EF-hand"/>
    <property type="match status" value="2"/>
</dbReference>
<dbReference type="InterPro" id="IPR011992">
    <property type="entry name" value="EF-hand-dom_pair"/>
</dbReference>
<evidence type="ECO:0000256" key="1">
    <source>
        <dbReference type="SAM" id="Coils"/>
    </source>
</evidence>
<gene>
    <name evidence="5" type="ORF">Prudu_294S000200</name>
</gene>
<feature type="compositionally biased region" description="Basic and acidic residues" evidence="2">
    <location>
        <begin position="1024"/>
        <end position="1034"/>
    </location>
</feature>
<feature type="compositionally biased region" description="Polar residues" evidence="2">
    <location>
        <begin position="804"/>
        <end position="816"/>
    </location>
</feature>
<feature type="region of interest" description="Disordered" evidence="2">
    <location>
        <begin position="195"/>
        <end position="414"/>
    </location>
</feature>
<feature type="domain" description="EF-hand" evidence="4">
    <location>
        <begin position="83"/>
        <end position="118"/>
    </location>
</feature>
<feature type="compositionally biased region" description="Polar residues" evidence="2">
    <location>
        <begin position="232"/>
        <end position="251"/>
    </location>
</feature>
<feature type="compositionally biased region" description="Polar residues" evidence="2">
    <location>
        <begin position="1009"/>
        <end position="1019"/>
    </location>
</feature>
<keyword evidence="1" id="KW-0175">Coiled coil</keyword>
<dbReference type="PROSITE" id="PS50031">
    <property type="entry name" value="EH"/>
    <property type="match status" value="1"/>
</dbReference>
<dbReference type="InterPro" id="IPR002048">
    <property type="entry name" value="EF_hand_dom"/>
</dbReference>